<keyword evidence="1" id="KW-1133">Transmembrane helix</keyword>
<keyword evidence="1" id="KW-0472">Membrane</keyword>
<name>A0A8H2XPL6_9AGAM</name>
<comment type="caution">
    <text evidence="2">The sequence shown here is derived from an EMBL/GenBank/DDBJ whole genome shotgun (WGS) entry which is preliminary data.</text>
</comment>
<evidence type="ECO:0000313" key="3">
    <source>
        <dbReference type="Proteomes" id="UP000663826"/>
    </source>
</evidence>
<feature type="transmembrane region" description="Helical" evidence="1">
    <location>
        <begin position="159"/>
        <end position="187"/>
    </location>
</feature>
<gene>
    <name evidence="2" type="ORF">RDB_LOCUS60803</name>
</gene>
<dbReference type="AlphaFoldDB" id="A0A8H2XPL6"/>
<reference evidence="2" key="1">
    <citation type="submission" date="2021-01" db="EMBL/GenBank/DDBJ databases">
        <authorList>
            <person name="Kaushik A."/>
        </authorList>
    </citation>
    <scope>NUCLEOTIDE SEQUENCE</scope>
    <source>
        <strain evidence="2">AG1-1B</strain>
    </source>
</reference>
<keyword evidence="1" id="KW-0812">Transmembrane</keyword>
<dbReference type="Proteomes" id="UP000663826">
    <property type="component" value="Unassembled WGS sequence"/>
</dbReference>
<proteinExistence type="predicted"/>
<organism evidence="2 3">
    <name type="scientific">Rhizoctonia solani</name>
    <dbReference type="NCBI Taxonomy" id="456999"/>
    <lineage>
        <taxon>Eukaryota</taxon>
        <taxon>Fungi</taxon>
        <taxon>Dikarya</taxon>
        <taxon>Basidiomycota</taxon>
        <taxon>Agaricomycotina</taxon>
        <taxon>Agaricomycetes</taxon>
        <taxon>Cantharellales</taxon>
        <taxon>Ceratobasidiaceae</taxon>
        <taxon>Rhizoctonia</taxon>
    </lineage>
</organism>
<dbReference type="EMBL" id="CAJMWQ010001058">
    <property type="protein sequence ID" value="CAE6432238.1"/>
    <property type="molecule type" value="Genomic_DNA"/>
</dbReference>
<evidence type="ECO:0000256" key="1">
    <source>
        <dbReference type="SAM" id="Phobius"/>
    </source>
</evidence>
<sequence>MNVYAKFVILITKQGYLQLGYRLVMTPAENSLVSIELKHTECCCNSVAWSLYMLCLNCQNLLDNGADGKTGIDGTTRAYERFLGNCGQPLNKTLASQVQQNICQQDIKLPTFIFAAFSSNGAWYYTPSKTDAENDISQGNNNTVIKTYCSVAPKSSVPIGAIVGGIVGGLLIVAAAITLGIFMISLLGRGLGQQESKSPTGNVR</sequence>
<accession>A0A8H2XPL6</accession>
<protein>
    <submittedName>
        <fullName evidence="2">Uncharacterized protein</fullName>
    </submittedName>
</protein>
<evidence type="ECO:0000313" key="2">
    <source>
        <dbReference type="EMBL" id="CAE6432238.1"/>
    </source>
</evidence>